<accession>A0A5C2RV37</accession>
<name>A0A5C2RV37_9APHY</name>
<organism evidence="1 2">
    <name type="scientific">Lentinus tigrinus ALCF2SS1-6</name>
    <dbReference type="NCBI Taxonomy" id="1328759"/>
    <lineage>
        <taxon>Eukaryota</taxon>
        <taxon>Fungi</taxon>
        <taxon>Dikarya</taxon>
        <taxon>Basidiomycota</taxon>
        <taxon>Agaricomycotina</taxon>
        <taxon>Agaricomycetes</taxon>
        <taxon>Polyporales</taxon>
        <taxon>Polyporaceae</taxon>
        <taxon>Lentinus</taxon>
    </lineage>
</organism>
<evidence type="ECO:0000313" key="2">
    <source>
        <dbReference type="Proteomes" id="UP000313359"/>
    </source>
</evidence>
<sequence>MHNVIQYRTAQLTLYSYSTIDKAKQMLTEIENQVRSAVSSGLLCVMCKVPVTAPPYWCCLECKEVTVICYACNERVERDKEWLLERRPKQNREYNWSHTLVSAPNPELNTVEMREVLTIEERVARLEAQLSAQSATLEKILEILKDRS</sequence>
<dbReference type="Proteomes" id="UP000313359">
    <property type="component" value="Unassembled WGS sequence"/>
</dbReference>
<reference evidence="1" key="1">
    <citation type="journal article" date="2018" name="Genome Biol. Evol.">
        <title>Genomics and development of Lentinus tigrinus, a white-rot wood-decaying mushroom with dimorphic fruiting bodies.</title>
        <authorList>
            <person name="Wu B."/>
            <person name="Xu Z."/>
            <person name="Knudson A."/>
            <person name="Carlson A."/>
            <person name="Chen N."/>
            <person name="Kovaka S."/>
            <person name="LaButti K."/>
            <person name="Lipzen A."/>
            <person name="Pennachio C."/>
            <person name="Riley R."/>
            <person name="Schakwitz W."/>
            <person name="Umezawa K."/>
            <person name="Ohm R.A."/>
            <person name="Grigoriev I.V."/>
            <person name="Nagy L.G."/>
            <person name="Gibbons J."/>
            <person name="Hibbett D."/>
        </authorList>
    </citation>
    <scope>NUCLEOTIDE SEQUENCE [LARGE SCALE GENOMIC DNA]</scope>
    <source>
        <strain evidence="1">ALCF2SS1-6</strain>
    </source>
</reference>
<dbReference type="EMBL" id="ML122306">
    <property type="protein sequence ID" value="RPD54445.1"/>
    <property type="molecule type" value="Genomic_DNA"/>
</dbReference>
<dbReference type="AlphaFoldDB" id="A0A5C2RV37"/>
<keyword evidence="2" id="KW-1185">Reference proteome</keyword>
<protein>
    <submittedName>
        <fullName evidence="1">Uncharacterized protein</fullName>
    </submittedName>
</protein>
<evidence type="ECO:0000313" key="1">
    <source>
        <dbReference type="EMBL" id="RPD54445.1"/>
    </source>
</evidence>
<proteinExistence type="predicted"/>
<gene>
    <name evidence="1" type="ORF">L227DRAFT_657625</name>
</gene>
<dbReference type="OrthoDB" id="2122982at2759"/>